<evidence type="ECO:0000256" key="8">
    <source>
        <dbReference type="HAMAP-Rule" id="MF_00101"/>
    </source>
</evidence>
<dbReference type="Gene3D" id="3.90.470.20">
    <property type="entry name" value="4'-phosphopantetheinyl transferase domain"/>
    <property type="match status" value="1"/>
</dbReference>
<reference evidence="11" key="1">
    <citation type="submission" date="2016-11" db="EMBL/GenBank/DDBJ databases">
        <authorList>
            <person name="Varghese N."/>
            <person name="Submissions S."/>
        </authorList>
    </citation>
    <scope>NUCLEOTIDE SEQUENCE [LARGE SCALE GENOMIC DNA]</scope>
    <source>
        <strain evidence="11">DSM 26134</strain>
    </source>
</reference>
<organism evidence="10 11">
    <name type="scientific">Reichenbachiella agariperforans</name>
    <dbReference type="NCBI Taxonomy" id="156994"/>
    <lineage>
        <taxon>Bacteria</taxon>
        <taxon>Pseudomonadati</taxon>
        <taxon>Bacteroidota</taxon>
        <taxon>Cytophagia</taxon>
        <taxon>Cytophagales</taxon>
        <taxon>Reichenbachiellaceae</taxon>
        <taxon>Reichenbachiella</taxon>
    </lineage>
</organism>
<evidence type="ECO:0000256" key="4">
    <source>
        <dbReference type="ARBA" id="ARBA00022832"/>
    </source>
</evidence>
<dbReference type="InterPro" id="IPR037143">
    <property type="entry name" value="4-PPantetheinyl_Trfase_dom_sf"/>
</dbReference>
<dbReference type="GO" id="GO:0005737">
    <property type="term" value="C:cytoplasm"/>
    <property type="evidence" value="ECO:0007669"/>
    <property type="project" value="UniProtKB-SubCell"/>
</dbReference>
<keyword evidence="5 8" id="KW-0460">Magnesium</keyword>
<dbReference type="Proteomes" id="UP000184474">
    <property type="component" value="Unassembled WGS sequence"/>
</dbReference>
<dbReference type="GO" id="GO:0000287">
    <property type="term" value="F:magnesium ion binding"/>
    <property type="evidence" value="ECO:0007669"/>
    <property type="project" value="UniProtKB-UniRule"/>
</dbReference>
<feature type="domain" description="4'-phosphopantetheinyl transferase" evidence="9">
    <location>
        <begin position="4"/>
        <end position="112"/>
    </location>
</feature>
<comment type="subcellular location">
    <subcellularLocation>
        <location evidence="8">Cytoplasm</location>
    </subcellularLocation>
</comment>
<evidence type="ECO:0000256" key="1">
    <source>
        <dbReference type="ARBA" id="ARBA00022516"/>
    </source>
</evidence>
<evidence type="ECO:0000256" key="7">
    <source>
        <dbReference type="ARBA" id="ARBA00023160"/>
    </source>
</evidence>
<keyword evidence="11" id="KW-1185">Reference proteome</keyword>
<dbReference type="EMBL" id="FRAA01000003">
    <property type="protein sequence ID" value="SHK13148.1"/>
    <property type="molecule type" value="Genomic_DNA"/>
</dbReference>
<dbReference type="SUPFAM" id="SSF56214">
    <property type="entry name" value="4'-phosphopantetheinyl transferase"/>
    <property type="match status" value="1"/>
</dbReference>
<keyword evidence="1 8" id="KW-0444">Lipid biosynthesis</keyword>
<name>A0A1M6PYY9_REIAG</name>
<keyword evidence="2 8" id="KW-0808">Transferase</keyword>
<dbReference type="GO" id="GO:0008897">
    <property type="term" value="F:holo-[acyl-carrier-protein] synthase activity"/>
    <property type="evidence" value="ECO:0007669"/>
    <property type="project" value="UniProtKB-UniRule"/>
</dbReference>
<accession>A0A1M6PYY9</accession>
<dbReference type="STRING" id="156994.SAMN04488028_103103"/>
<comment type="similarity">
    <text evidence="8">Belongs to the P-Pant transferase superfamily. AcpS family.</text>
</comment>
<dbReference type="InterPro" id="IPR004568">
    <property type="entry name" value="Ppantetheine-prot_Trfase_dom"/>
</dbReference>
<keyword evidence="4 8" id="KW-0276">Fatty acid metabolism</keyword>
<dbReference type="GO" id="GO:0006633">
    <property type="term" value="P:fatty acid biosynthetic process"/>
    <property type="evidence" value="ECO:0007669"/>
    <property type="project" value="UniProtKB-UniRule"/>
</dbReference>
<proteinExistence type="inferred from homology"/>
<dbReference type="EC" id="2.7.8.7" evidence="8"/>
<protein>
    <recommendedName>
        <fullName evidence="8">Holo-[acyl-carrier-protein] synthase</fullName>
        <shortName evidence="8">Holo-ACP synthase</shortName>
        <ecNumber evidence="8">2.7.8.7</ecNumber>
    </recommendedName>
    <alternativeName>
        <fullName evidence="8">4'-phosphopantetheinyl transferase AcpS</fullName>
    </alternativeName>
</protein>
<comment type="catalytic activity">
    <reaction evidence="8">
        <text>apo-[ACP] + CoA = holo-[ACP] + adenosine 3',5'-bisphosphate + H(+)</text>
        <dbReference type="Rhea" id="RHEA:12068"/>
        <dbReference type="Rhea" id="RHEA-COMP:9685"/>
        <dbReference type="Rhea" id="RHEA-COMP:9690"/>
        <dbReference type="ChEBI" id="CHEBI:15378"/>
        <dbReference type="ChEBI" id="CHEBI:29999"/>
        <dbReference type="ChEBI" id="CHEBI:57287"/>
        <dbReference type="ChEBI" id="CHEBI:58343"/>
        <dbReference type="ChEBI" id="CHEBI:64479"/>
        <dbReference type="EC" id="2.7.8.7"/>
    </reaction>
</comment>
<comment type="cofactor">
    <cofactor evidence="8">
        <name>Mg(2+)</name>
        <dbReference type="ChEBI" id="CHEBI:18420"/>
    </cofactor>
</comment>
<comment type="function">
    <text evidence="8">Transfers the 4'-phosphopantetheine moiety from coenzyme A to a Ser of acyl-carrier-protein.</text>
</comment>
<evidence type="ECO:0000256" key="5">
    <source>
        <dbReference type="ARBA" id="ARBA00022842"/>
    </source>
</evidence>
<dbReference type="NCBIfam" id="TIGR00516">
    <property type="entry name" value="acpS"/>
    <property type="match status" value="1"/>
</dbReference>
<evidence type="ECO:0000256" key="6">
    <source>
        <dbReference type="ARBA" id="ARBA00023098"/>
    </source>
</evidence>
<dbReference type="Pfam" id="PF01648">
    <property type="entry name" value="ACPS"/>
    <property type="match status" value="1"/>
</dbReference>
<evidence type="ECO:0000256" key="3">
    <source>
        <dbReference type="ARBA" id="ARBA00022723"/>
    </source>
</evidence>
<evidence type="ECO:0000313" key="10">
    <source>
        <dbReference type="EMBL" id="SHK13148.1"/>
    </source>
</evidence>
<keyword evidence="6 8" id="KW-0443">Lipid metabolism</keyword>
<dbReference type="AlphaFoldDB" id="A0A1M6PYY9"/>
<keyword evidence="7 8" id="KW-0275">Fatty acid biosynthesis</keyword>
<dbReference type="InterPro" id="IPR008278">
    <property type="entry name" value="4-PPantetheinyl_Trfase_dom"/>
</dbReference>
<dbReference type="NCBIfam" id="TIGR00556">
    <property type="entry name" value="pantethn_trn"/>
    <property type="match status" value="1"/>
</dbReference>
<keyword evidence="3 8" id="KW-0479">Metal-binding</keyword>
<dbReference type="RefSeq" id="WP_073122039.1">
    <property type="nucleotide sequence ID" value="NZ_FRAA01000003.1"/>
</dbReference>
<feature type="binding site" evidence="8">
    <location>
        <position position="55"/>
    </location>
    <ligand>
        <name>Mg(2+)</name>
        <dbReference type="ChEBI" id="CHEBI:18420"/>
    </ligand>
</feature>
<keyword evidence="8" id="KW-0963">Cytoplasm</keyword>
<feature type="binding site" evidence="8">
    <location>
        <position position="8"/>
    </location>
    <ligand>
        <name>Mg(2+)</name>
        <dbReference type="ChEBI" id="CHEBI:18420"/>
    </ligand>
</feature>
<evidence type="ECO:0000256" key="2">
    <source>
        <dbReference type="ARBA" id="ARBA00022679"/>
    </source>
</evidence>
<evidence type="ECO:0000313" key="11">
    <source>
        <dbReference type="Proteomes" id="UP000184474"/>
    </source>
</evidence>
<dbReference type="InterPro" id="IPR002582">
    <property type="entry name" value="ACPS"/>
</dbReference>
<gene>
    <name evidence="8" type="primary">acpS</name>
    <name evidence="10" type="ORF">SAMN04488028_103103</name>
</gene>
<sequence length="123" mass="13691">MIAGIGTDIVETDRFKKKLLNLPFLQTVFTPLEIAYCQKMGHPEQHFSARFAAKEAYMKALGTGWAEGADFKEIEVQNNAEGAPSIHLLGGSKRYFDKSELKDIFVSLSHTSTHAVAYLIITK</sequence>
<dbReference type="HAMAP" id="MF_00101">
    <property type="entry name" value="AcpS"/>
    <property type="match status" value="1"/>
</dbReference>
<evidence type="ECO:0000259" key="9">
    <source>
        <dbReference type="Pfam" id="PF01648"/>
    </source>
</evidence>